<dbReference type="PANTHER" id="PTHR46244:SF3">
    <property type="entry name" value="PHOSPHOENOLPYRUVATE-PROTEIN PHOSPHOTRANSFERASE"/>
    <property type="match status" value="1"/>
</dbReference>
<reference evidence="12 13" key="1">
    <citation type="journal article" date="2014" name="J. Biotechnol.">
        <title>Complete genome sequence of the actinobacterium Actinoplanes friuliensis HAG 010964, producer of the lipopeptide antibiotic friulimycin.</title>
        <authorList>
            <person name="Ruckert C."/>
            <person name="Szczepanowski R."/>
            <person name="Albersmeier A."/>
            <person name="Goesmann A."/>
            <person name="Fischer N."/>
            <person name="Steinkamper A."/>
            <person name="Puhler A."/>
            <person name="Biener R."/>
            <person name="Schwartz D."/>
            <person name="Kalinowski J."/>
        </authorList>
    </citation>
    <scope>NUCLEOTIDE SEQUENCE [LARGE SCALE GENOMIC DNA]</scope>
    <source>
        <strain evidence="12 13">DSM 7358</strain>
    </source>
</reference>
<dbReference type="PROSITE" id="PS00742">
    <property type="entry name" value="PEP_ENZYMES_2"/>
    <property type="match status" value="1"/>
</dbReference>
<feature type="domain" description="PEP-utilising enzyme mobile" evidence="9">
    <location>
        <begin position="161"/>
        <end position="228"/>
    </location>
</feature>
<dbReference type="InterPro" id="IPR036618">
    <property type="entry name" value="PtsI_HPr-bd_sf"/>
</dbReference>
<comment type="similarity">
    <text evidence="2">Belongs to the PEP-utilizing enzyme family.</text>
</comment>
<evidence type="ECO:0000256" key="4">
    <source>
        <dbReference type="ARBA" id="ARBA00022679"/>
    </source>
</evidence>
<dbReference type="RefSeq" id="WP_023357829.1">
    <property type="nucleotide sequence ID" value="NC_022657.1"/>
</dbReference>
<evidence type="ECO:0000259" key="10">
    <source>
        <dbReference type="Pfam" id="PF02896"/>
    </source>
</evidence>
<evidence type="ECO:0000256" key="1">
    <source>
        <dbReference type="ARBA" id="ARBA00001946"/>
    </source>
</evidence>
<name>U5VTA1_9ACTN</name>
<dbReference type="EMBL" id="CP006272">
    <property type="protein sequence ID" value="AGZ38886.1"/>
    <property type="molecule type" value="Genomic_DNA"/>
</dbReference>
<sequence>MRDLVPDPGPELLRGLGASAGTAVGPAYRLADPPRLPAPRPVGDPEAEVQRAWAAIDAVCADISRRADAAADATSGEILRVQAALAGDRTLRDGVAQAVRAGHEAPHAVAAILAGHRSALLAAGGLLAARAADLDDLRDRVVAHCLGLPMPTLPDPGCPFVLVAVDLAPADAALLDPARVLAVVTSAGSFVSHTAILARARGLPTVVACGRALEIADGTVVTVDGTTGRVSVGSGEDYTPISAPPTAPAAEHRGQTSDGHPVALLANIGCAAELTGVAVEGVGLFRTELLFQHHIDPPTLAEQVQEYAQVFAAMPDRQVIVRTLDAGSDKPLPFLREHDEPNPALGIRGLRVARRRGDILRTQISAIAAAARESRARVAVMAPMVTTVAEAAEFTALCRDAGLPTVGVMIEVPAAAVRAAEILQTVDFLSVGTNDLSQYAFAADRRSGELADLLDPWQPALLSLIALCAAAGVAVGRPVGVCGEAAADPAFAVVLTGLGVTSLSMSPTAIPAVRAALAAHTVEECRAAAQQALAAGDPATARAAVTRI</sequence>
<evidence type="ECO:0000256" key="6">
    <source>
        <dbReference type="ARBA" id="ARBA00022777"/>
    </source>
</evidence>
<dbReference type="Pfam" id="PF02896">
    <property type="entry name" value="PEP-utilizers_C"/>
    <property type="match status" value="1"/>
</dbReference>
<comment type="cofactor">
    <cofactor evidence="1">
        <name>Mg(2+)</name>
        <dbReference type="ChEBI" id="CHEBI:18420"/>
    </cofactor>
</comment>
<keyword evidence="13" id="KW-1185">Reference proteome</keyword>
<dbReference type="InterPro" id="IPR015813">
    <property type="entry name" value="Pyrv/PenolPyrv_kinase-like_dom"/>
</dbReference>
<dbReference type="PANTHER" id="PTHR46244">
    <property type="entry name" value="PHOSPHOENOLPYRUVATE-PROTEIN PHOSPHOTRANSFERASE"/>
    <property type="match status" value="1"/>
</dbReference>
<evidence type="ECO:0000259" key="11">
    <source>
        <dbReference type="Pfam" id="PF05524"/>
    </source>
</evidence>
<evidence type="ECO:0000256" key="2">
    <source>
        <dbReference type="ARBA" id="ARBA00007837"/>
    </source>
</evidence>
<dbReference type="Proteomes" id="UP000017746">
    <property type="component" value="Chromosome"/>
</dbReference>
<evidence type="ECO:0000313" key="12">
    <source>
        <dbReference type="EMBL" id="AGZ38886.1"/>
    </source>
</evidence>
<evidence type="ECO:0000256" key="8">
    <source>
        <dbReference type="ARBA" id="ARBA00033235"/>
    </source>
</evidence>
<dbReference type="GO" id="GO:0009401">
    <property type="term" value="P:phosphoenolpyruvate-dependent sugar phosphotransferase system"/>
    <property type="evidence" value="ECO:0007669"/>
    <property type="project" value="InterPro"/>
</dbReference>
<dbReference type="AlphaFoldDB" id="U5VTA1"/>
<evidence type="ECO:0000256" key="5">
    <source>
        <dbReference type="ARBA" id="ARBA00022723"/>
    </source>
</evidence>
<dbReference type="InterPro" id="IPR000121">
    <property type="entry name" value="PEP_util_C"/>
</dbReference>
<dbReference type="PATRIC" id="fig|1246995.3.peg.600"/>
<dbReference type="KEGG" id="afs:AFR_02985"/>
<keyword evidence="5" id="KW-0479">Metal-binding</keyword>
<organism evidence="12 13">
    <name type="scientific">Actinoplanes friuliensis DSM 7358</name>
    <dbReference type="NCBI Taxonomy" id="1246995"/>
    <lineage>
        <taxon>Bacteria</taxon>
        <taxon>Bacillati</taxon>
        <taxon>Actinomycetota</taxon>
        <taxon>Actinomycetes</taxon>
        <taxon>Micromonosporales</taxon>
        <taxon>Micromonosporaceae</taxon>
        <taxon>Actinoplanes</taxon>
    </lineage>
</organism>
<feature type="domain" description="PEP-utilising enzyme C-terminal" evidence="10">
    <location>
        <begin position="253"/>
        <end position="519"/>
    </location>
</feature>
<protein>
    <recommendedName>
        <fullName evidence="3">Phosphoenolpyruvate-protein phosphotransferase</fullName>
    </recommendedName>
    <alternativeName>
        <fullName evidence="8">Phosphotransferase system, enzyme I</fullName>
    </alternativeName>
</protein>
<dbReference type="Gene3D" id="3.20.20.60">
    <property type="entry name" value="Phosphoenolpyruvate-binding domains"/>
    <property type="match status" value="1"/>
</dbReference>
<dbReference type="SUPFAM" id="SSF52009">
    <property type="entry name" value="Phosphohistidine domain"/>
    <property type="match status" value="1"/>
</dbReference>
<accession>U5VTA1</accession>
<keyword evidence="12" id="KW-0670">Pyruvate</keyword>
<evidence type="ECO:0000313" key="13">
    <source>
        <dbReference type="Proteomes" id="UP000017746"/>
    </source>
</evidence>
<keyword evidence="6" id="KW-0418">Kinase</keyword>
<dbReference type="GO" id="GO:0016301">
    <property type="term" value="F:kinase activity"/>
    <property type="evidence" value="ECO:0007669"/>
    <property type="project" value="UniProtKB-KW"/>
</dbReference>
<dbReference type="PRINTS" id="PR01736">
    <property type="entry name" value="PHPHTRNFRASE"/>
</dbReference>
<evidence type="ECO:0000259" key="9">
    <source>
        <dbReference type="Pfam" id="PF00391"/>
    </source>
</evidence>
<keyword evidence="4 12" id="KW-0808">Transferase</keyword>
<dbReference type="eggNOG" id="COG1080">
    <property type="taxonomic scope" value="Bacteria"/>
</dbReference>
<dbReference type="STRING" id="1246995.AFR_02985"/>
<dbReference type="InterPro" id="IPR040442">
    <property type="entry name" value="Pyrv_kinase-like_dom_sf"/>
</dbReference>
<dbReference type="InterPro" id="IPR036637">
    <property type="entry name" value="Phosphohistidine_dom_sf"/>
</dbReference>
<dbReference type="InterPro" id="IPR023151">
    <property type="entry name" value="PEP_util_CS"/>
</dbReference>
<dbReference type="Pfam" id="PF05524">
    <property type="entry name" value="PEP-utilisers_N"/>
    <property type="match status" value="1"/>
</dbReference>
<dbReference type="SUPFAM" id="SSF51621">
    <property type="entry name" value="Phosphoenolpyruvate/pyruvate domain"/>
    <property type="match status" value="1"/>
</dbReference>
<dbReference type="Pfam" id="PF00391">
    <property type="entry name" value="PEP-utilizers"/>
    <property type="match status" value="1"/>
</dbReference>
<keyword evidence="7" id="KW-0460">Magnesium</keyword>
<evidence type="ECO:0000256" key="7">
    <source>
        <dbReference type="ARBA" id="ARBA00022842"/>
    </source>
</evidence>
<dbReference type="GO" id="GO:0046872">
    <property type="term" value="F:metal ion binding"/>
    <property type="evidence" value="ECO:0007669"/>
    <property type="project" value="UniProtKB-KW"/>
</dbReference>
<dbReference type="InterPro" id="IPR008731">
    <property type="entry name" value="PTS_EIN"/>
</dbReference>
<dbReference type="Gene3D" id="1.10.274.10">
    <property type="entry name" value="PtsI, HPr-binding domain"/>
    <property type="match status" value="1"/>
</dbReference>
<dbReference type="HOGENOM" id="CLU_007308_7_0_11"/>
<gene>
    <name evidence="12" type="ORF">AFR_02985</name>
</gene>
<proteinExistence type="inferred from homology"/>
<dbReference type="SUPFAM" id="SSF47831">
    <property type="entry name" value="Enzyme I of the PEP:sugar phosphotransferase system HPr-binding (sub)domain"/>
    <property type="match status" value="1"/>
</dbReference>
<evidence type="ECO:0000256" key="3">
    <source>
        <dbReference type="ARBA" id="ARBA00016544"/>
    </source>
</evidence>
<dbReference type="InterPro" id="IPR050499">
    <property type="entry name" value="PEP-utilizing_PTS_enzyme"/>
</dbReference>
<dbReference type="Gene3D" id="3.50.30.10">
    <property type="entry name" value="Phosphohistidine domain"/>
    <property type="match status" value="1"/>
</dbReference>
<feature type="domain" description="Phosphotransferase system enzyme I N-terminal" evidence="11">
    <location>
        <begin position="14"/>
        <end position="130"/>
    </location>
</feature>
<dbReference type="InterPro" id="IPR008279">
    <property type="entry name" value="PEP-util_enz_mobile_dom"/>
</dbReference>